<reference evidence="10 11" key="1">
    <citation type="submission" date="2018-09" db="EMBL/GenBank/DDBJ databases">
        <title>A high-quality reference genome of wild soybean provides a powerful tool to mine soybean genomes.</title>
        <authorList>
            <person name="Xie M."/>
            <person name="Chung C.Y.L."/>
            <person name="Li M.-W."/>
            <person name="Wong F.-L."/>
            <person name="Chan T.-F."/>
            <person name="Lam H.-M."/>
        </authorList>
    </citation>
    <scope>NUCLEOTIDE SEQUENCE [LARGE SCALE GENOMIC DNA]</scope>
    <source>
        <strain evidence="11">cv. W05</strain>
        <tissue evidence="10">Hypocotyl of etiolated seedlings</tissue>
    </source>
</reference>
<dbReference type="PANTHER" id="PTHR34270">
    <property type="entry name" value="PROTEIN RALF-LIKE 15-RELATED"/>
    <property type="match status" value="1"/>
</dbReference>
<dbReference type="GO" id="GO:0005179">
    <property type="term" value="F:hormone activity"/>
    <property type="evidence" value="ECO:0007669"/>
    <property type="project" value="UniProtKB-KW"/>
</dbReference>
<evidence type="ECO:0000256" key="8">
    <source>
        <dbReference type="SAM" id="MobiDB-lite"/>
    </source>
</evidence>
<evidence type="ECO:0000256" key="3">
    <source>
        <dbReference type="ARBA" id="ARBA00022525"/>
    </source>
</evidence>
<dbReference type="Pfam" id="PF05498">
    <property type="entry name" value="RALF"/>
    <property type="match status" value="1"/>
</dbReference>
<accession>A0A445IBV4</accession>
<sequence>MAIMSKVVMGLVLCVLLVSAVLVQDAEASMVGHGAMQRDTFPGCSKRHPSNVACHLPIANDYRRDCEPGQRCRHQEAPKLALPSDPASHEATLGSDSREQKKERKSIWSLWLYRNDIAFNNFNEGTDHGIG</sequence>
<keyword evidence="4" id="KW-0372">Hormone</keyword>
<dbReference type="AlphaFoldDB" id="A0A445IBV4"/>
<protein>
    <submittedName>
        <fullName evidence="10">Uncharacterized protein</fullName>
    </submittedName>
</protein>
<dbReference type="GO" id="GO:0040008">
    <property type="term" value="P:regulation of growth"/>
    <property type="evidence" value="ECO:0007669"/>
    <property type="project" value="UniProtKB-ARBA"/>
</dbReference>
<evidence type="ECO:0000256" key="2">
    <source>
        <dbReference type="ARBA" id="ARBA00009178"/>
    </source>
</evidence>
<comment type="caution">
    <text evidence="10">The sequence shown here is derived from an EMBL/GenBank/DDBJ whole genome shotgun (WGS) entry which is preliminary data.</text>
</comment>
<keyword evidence="11" id="KW-1185">Reference proteome</keyword>
<evidence type="ECO:0000256" key="9">
    <source>
        <dbReference type="SAM" id="SignalP"/>
    </source>
</evidence>
<evidence type="ECO:0000256" key="4">
    <source>
        <dbReference type="ARBA" id="ARBA00022702"/>
    </source>
</evidence>
<feature type="chain" id="PRO_5019519495" evidence="9">
    <location>
        <begin position="29"/>
        <end position="131"/>
    </location>
</feature>
<keyword evidence="5 9" id="KW-0732">Signal</keyword>
<evidence type="ECO:0000256" key="6">
    <source>
        <dbReference type="ARBA" id="ARBA00023157"/>
    </source>
</evidence>
<feature type="region of interest" description="Disordered" evidence="8">
    <location>
        <begin position="73"/>
        <end position="102"/>
    </location>
</feature>
<feature type="signal peptide" evidence="9">
    <location>
        <begin position="1"/>
        <end position="28"/>
    </location>
</feature>
<dbReference type="Proteomes" id="UP000289340">
    <property type="component" value="Chromosome 11"/>
</dbReference>
<evidence type="ECO:0000256" key="5">
    <source>
        <dbReference type="ARBA" id="ARBA00022729"/>
    </source>
</evidence>
<keyword evidence="3" id="KW-0964">Secreted</keyword>
<dbReference type="GO" id="GO:0005576">
    <property type="term" value="C:extracellular region"/>
    <property type="evidence" value="ECO:0007669"/>
    <property type="project" value="UniProtKB-SubCell"/>
</dbReference>
<proteinExistence type="inferred from homology"/>
<keyword evidence="6" id="KW-1015">Disulfide bond</keyword>
<dbReference type="InterPro" id="IPR008801">
    <property type="entry name" value="RALF"/>
</dbReference>
<comment type="subcellular location">
    <subcellularLocation>
        <location evidence="1">Secreted</location>
    </subcellularLocation>
</comment>
<organism evidence="10 11">
    <name type="scientific">Glycine soja</name>
    <name type="common">Wild soybean</name>
    <dbReference type="NCBI Taxonomy" id="3848"/>
    <lineage>
        <taxon>Eukaryota</taxon>
        <taxon>Viridiplantae</taxon>
        <taxon>Streptophyta</taxon>
        <taxon>Embryophyta</taxon>
        <taxon>Tracheophyta</taxon>
        <taxon>Spermatophyta</taxon>
        <taxon>Magnoliopsida</taxon>
        <taxon>eudicotyledons</taxon>
        <taxon>Gunneridae</taxon>
        <taxon>Pentapetalae</taxon>
        <taxon>rosids</taxon>
        <taxon>fabids</taxon>
        <taxon>Fabales</taxon>
        <taxon>Fabaceae</taxon>
        <taxon>Papilionoideae</taxon>
        <taxon>50 kb inversion clade</taxon>
        <taxon>NPAAA clade</taxon>
        <taxon>indigoferoid/millettioid clade</taxon>
        <taxon>Phaseoleae</taxon>
        <taxon>Glycine</taxon>
        <taxon>Glycine subgen. Soja</taxon>
    </lineage>
</organism>
<dbReference type="EMBL" id="QZWG01000011">
    <property type="protein sequence ID" value="RZB83487.1"/>
    <property type="molecule type" value="Genomic_DNA"/>
</dbReference>
<dbReference type="PANTHER" id="PTHR34270:SF14">
    <property type="entry name" value="RALF"/>
    <property type="match status" value="1"/>
</dbReference>
<evidence type="ECO:0000313" key="11">
    <source>
        <dbReference type="Proteomes" id="UP000289340"/>
    </source>
</evidence>
<evidence type="ECO:0000256" key="7">
    <source>
        <dbReference type="ARBA" id="ARBA00037228"/>
    </source>
</evidence>
<name>A0A445IBV4_GLYSO</name>
<comment type="similarity">
    <text evidence="2">Belongs to the plant rapid alkalinization factor (RALF) family.</text>
</comment>
<evidence type="ECO:0000313" key="10">
    <source>
        <dbReference type="EMBL" id="RZB83487.1"/>
    </source>
</evidence>
<gene>
    <name evidence="10" type="ORF">D0Y65_032152</name>
</gene>
<evidence type="ECO:0000256" key="1">
    <source>
        <dbReference type="ARBA" id="ARBA00004613"/>
    </source>
</evidence>
<comment type="function">
    <text evidence="7">Cell signaling peptide that may regulate plant stress, growth, and development. Mediates a rapid alkalinization of extracellular space by mediating a transient increase in the cytoplasmic Ca(2+) concentration leading to a calcium-dependent signaling events through a cell surface receptor and a concomitant activation of some intracellular mitogen-activated protein kinases.</text>
</comment>